<feature type="region of interest" description="Disordered" evidence="1">
    <location>
        <begin position="232"/>
        <end position="258"/>
    </location>
</feature>
<feature type="compositionally biased region" description="Polar residues" evidence="1">
    <location>
        <begin position="21"/>
        <end position="38"/>
    </location>
</feature>
<evidence type="ECO:0000256" key="1">
    <source>
        <dbReference type="SAM" id="MobiDB-lite"/>
    </source>
</evidence>
<feature type="compositionally biased region" description="Basic residues" evidence="1">
    <location>
        <begin position="164"/>
        <end position="181"/>
    </location>
</feature>
<reference evidence="2" key="1">
    <citation type="submission" date="2022-08" db="EMBL/GenBank/DDBJ databases">
        <authorList>
            <consortium name="DOE Joint Genome Institute"/>
            <person name="Min B."/>
            <person name="Riley R."/>
            <person name="Sierra-Patev S."/>
            <person name="Naranjo-Ortiz M."/>
            <person name="Looney B."/>
            <person name="Konkel Z."/>
            <person name="Slot J.C."/>
            <person name="Sakamoto Y."/>
            <person name="Steenwyk J.L."/>
            <person name="Rokas A."/>
            <person name="Carro J."/>
            <person name="Camarero S."/>
            <person name="Ferreira P."/>
            <person name="Molpeceres G."/>
            <person name="Ruiz-Duenas F.J."/>
            <person name="Serrano A."/>
            <person name="Henrissat B."/>
            <person name="Drula E."/>
            <person name="Hughes K.W."/>
            <person name="Mata J.L."/>
            <person name="Ishikawa N.K."/>
            <person name="Vargas-Isla R."/>
            <person name="Ushijima S."/>
            <person name="Smith C.A."/>
            <person name="Ahrendt S."/>
            <person name="Andreopoulos W."/>
            <person name="He G."/>
            <person name="Labutti K."/>
            <person name="Lipzen A."/>
            <person name="Ng V."/>
            <person name="Sandor L."/>
            <person name="Barry K."/>
            <person name="Martinez A.T."/>
            <person name="Xiao Y."/>
            <person name="Gibbons J.G."/>
            <person name="Terashima K."/>
            <person name="Hibbett D.S."/>
            <person name="Grigoriev I.V."/>
        </authorList>
    </citation>
    <scope>NUCLEOTIDE SEQUENCE</scope>
    <source>
        <strain evidence="2">TFB9207</strain>
    </source>
</reference>
<evidence type="ECO:0000313" key="3">
    <source>
        <dbReference type="Proteomes" id="UP001163846"/>
    </source>
</evidence>
<dbReference type="Proteomes" id="UP001163846">
    <property type="component" value="Unassembled WGS sequence"/>
</dbReference>
<gene>
    <name evidence="2" type="ORF">F5878DRAFT_637338</name>
</gene>
<keyword evidence="3" id="KW-1185">Reference proteome</keyword>
<proteinExistence type="predicted"/>
<evidence type="ECO:0000313" key="2">
    <source>
        <dbReference type="EMBL" id="KAJ3844419.1"/>
    </source>
</evidence>
<comment type="caution">
    <text evidence="2">The sequence shown here is derived from an EMBL/GenBank/DDBJ whole genome shotgun (WGS) entry which is preliminary data.</text>
</comment>
<feature type="compositionally biased region" description="Low complexity" evidence="1">
    <location>
        <begin position="120"/>
        <end position="147"/>
    </location>
</feature>
<feature type="compositionally biased region" description="Polar residues" evidence="1">
    <location>
        <begin position="240"/>
        <end position="253"/>
    </location>
</feature>
<dbReference type="EMBL" id="MU805953">
    <property type="protein sequence ID" value="KAJ3844419.1"/>
    <property type="molecule type" value="Genomic_DNA"/>
</dbReference>
<feature type="compositionally biased region" description="Basic residues" evidence="1">
    <location>
        <begin position="101"/>
        <end position="115"/>
    </location>
</feature>
<feature type="region of interest" description="Disordered" evidence="1">
    <location>
        <begin position="1"/>
        <end position="39"/>
    </location>
</feature>
<feature type="region of interest" description="Disordered" evidence="1">
    <location>
        <begin position="335"/>
        <end position="358"/>
    </location>
</feature>
<accession>A0AA38PK44</accession>
<name>A0AA38PK44_9AGAR</name>
<feature type="compositionally biased region" description="Polar residues" evidence="1">
    <location>
        <begin position="148"/>
        <end position="160"/>
    </location>
</feature>
<dbReference type="AlphaFoldDB" id="A0AA38PK44"/>
<sequence length="449" mass="49482">MPKSQPSSAIGQSEAIEFPPTSASDSNHPSYLPSSTPSPELKAYTLPSISLDANYVDDSTPTITAINSTDESELGILSSRKETSSSLSLIKSITKRASMKRLRRISSSFHHHKHTRDSSDASFSSSSTSESSISVTASSSSSESTSTQPTDDGSTSSTLTPPGHQRKRLLSLPSFHRRAGRVQHATEQRDGSNLCDDPGQDAYYDGYSIPPSQRSFEVLSRPRRALQDILHPVDSEAHSDNASSDYTSSNLAETTPKDVRPEIALVSEEKTQGSDLSIALECHGPSHTDSDVPGIVDLPSAAIDATEDAKVNELSIQTVDVDVKQDIPPTEALASAQNDITSTPSTSKNPNPPLPPSDEEILPPFLLGPYLLEELAMPILSGNRPFSFFFCRFFWGSLWKEMWYVISRRLQTARLRRRVSLYLTWWLSSWVPQWEVLRRTRASTRAWER</sequence>
<feature type="compositionally biased region" description="Polar residues" evidence="1">
    <location>
        <begin position="1"/>
        <end position="11"/>
    </location>
</feature>
<organism evidence="2 3">
    <name type="scientific">Lentinula raphanica</name>
    <dbReference type="NCBI Taxonomy" id="153919"/>
    <lineage>
        <taxon>Eukaryota</taxon>
        <taxon>Fungi</taxon>
        <taxon>Dikarya</taxon>
        <taxon>Basidiomycota</taxon>
        <taxon>Agaricomycotina</taxon>
        <taxon>Agaricomycetes</taxon>
        <taxon>Agaricomycetidae</taxon>
        <taxon>Agaricales</taxon>
        <taxon>Marasmiineae</taxon>
        <taxon>Omphalotaceae</taxon>
        <taxon>Lentinula</taxon>
    </lineage>
</organism>
<protein>
    <submittedName>
        <fullName evidence="2">Uncharacterized protein</fullName>
    </submittedName>
</protein>
<feature type="region of interest" description="Disordered" evidence="1">
    <location>
        <begin position="101"/>
        <end position="211"/>
    </location>
</feature>